<dbReference type="EMBL" id="CAJOAZ010023160">
    <property type="protein sequence ID" value="CAF4372928.1"/>
    <property type="molecule type" value="Genomic_DNA"/>
</dbReference>
<proteinExistence type="predicted"/>
<keyword evidence="1" id="KW-0812">Transmembrane</keyword>
<evidence type="ECO:0000256" key="1">
    <source>
        <dbReference type="SAM" id="Phobius"/>
    </source>
</evidence>
<reference evidence="2" key="1">
    <citation type="submission" date="2021-02" db="EMBL/GenBank/DDBJ databases">
        <authorList>
            <person name="Nowell W R."/>
        </authorList>
    </citation>
    <scope>NUCLEOTIDE SEQUENCE</scope>
</reference>
<name>A0A820MJI8_9BILA</name>
<feature type="non-terminal residue" evidence="2">
    <location>
        <position position="35"/>
    </location>
</feature>
<accession>A0A820MJI8</accession>
<dbReference type="Proteomes" id="UP000663844">
    <property type="component" value="Unassembled WGS sequence"/>
</dbReference>
<comment type="caution">
    <text evidence="2">The sequence shown here is derived from an EMBL/GenBank/DDBJ whole genome shotgun (WGS) entry which is preliminary data.</text>
</comment>
<evidence type="ECO:0000313" key="3">
    <source>
        <dbReference type="Proteomes" id="UP000663844"/>
    </source>
</evidence>
<organism evidence="2 3">
    <name type="scientific">Adineta steineri</name>
    <dbReference type="NCBI Taxonomy" id="433720"/>
    <lineage>
        <taxon>Eukaryota</taxon>
        <taxon>Metazoa</taxon>
        <taxon>Spiralia</taxon>
        <taxon>Gnathifera</taxon>
        <taxon>Rotifera</taxon>
        <taxon>Eurotatoria</taxon>
        <taxon>Bdelloidea</taxon>
        <taxon>Adinetida</taxon>
        <taxon>Adinetidae</taxon>
        <taxon>Adineta</taxon>
    </lineage>
</organism>
<evidence type="ECO:0000313" key="2">
    <source>
        <dbReference type="EMBL" id="CAF4372928.1"/>
    </source>
</evidence>
<sequence>MSTSELIFSAQQNSFRFGGPLLIAIGSIGCILNLM</sequence>
<gene>
    <name evidence="2" type="ORF">OXD698_LOCUS49942</name>
</gene>
<keyword evidence="1" id="KW-1133">Transmembrane helix</keyword>
<protein>
    <submittedName>
        <fullName evidence="2">Uncharacterized protein</fullName>
    </submittedName>
</protein>
<keyword evidence="1" id="KW-0472">Membrane</keyword>
<feature type="transmembrane region" description="Helical" evidence="1">
    <location>
        <begin position="15"/>
        <end position="34"/>
    </location>
</feature>
<dbReference type="AlphaFoldDB" id="A0A820MJI8"/>